<dbReference type="GO" id="GO:0006334">
    <property type="term" value="P:nucleosome assembly"/>
    <property type="evidence" value="ECO:0007669"/>
    <property type="project" value="InterPro"/>
</dbReference>
<dbReference type="AlphaFoldDB" id="A0A4S8MAM6"/>
<dbReference type="Pfam" id="PF00538">
    <property type="entry name" value="Linker_histone"/>
    <property type="match status" value="1"/>
</dbReference>
<dbReference type="EMBL" id="ML179121">
    <property type="protein sequence ID" value="THU99330.1"/>
    <property type="molecule type" value="Genomic_DNA"/>
</dbReference>
<feature type="region of interest" description="Disordered" evidence="2">
    <location>
        <begin position="133"/>
        <end position="155"/>
    </location>
</feature>
<gene>
    <name evidence="4" type="ORF">K435DRAFT_659269</name>
</gene>
<feature type="compositionally biased region" description="Low complexity" evidence="2">
    <location>
        <begin position="43"/>
        <end position="63"/>
    </location>
</feature>
<evidence type="ECO:0000313" key="4">
    <source>
        <dbReference type="EMBL" id="THU99330.1"/>
    </source>
</evidence>
<organism evidence="4 5">
    <name type="scientific">Dendrothele bispora (strain CBS 962.96)</name>
    <dbReference type="NCBI Taxonomy" id="1314807"/>
    <lineage>
        <taxon>Eukaryota</taxon>
        <taxon>Fungi</taxon>
        <taxon>Dikarya</taxon>
        <taxon>Basidiomycota</taxon>
        <taxon>Agaricomycotina</taxon>
        <taxon>Agaricomycetes</taxon>
        <taxon>Agaricomycetidae</taxon>
        <taxon>Agaricales</taxon>
        <taxon>Agaricales incertae sedis</taxon>
        <taxon>Dendrothele</taxon>
    </lineage>
</organism>
<dbReference type="InterPro" id="IPR005818">
    <property type="entry name" value="Histone_H1/H5_H15"/>
</dbReference>
<reference evidence="4 5" key="1">
    <citation type="journal article" date="2019" name="Nat. Ecol. Evol.">
        <title>Megaphylogeny resolves global patterns of mushroom evolution.</title>
        <authorList>
            <person name="Varga T."/>
            <person name="Krizsan K."/>
            <person name="Foldi C."/>
            <person name="Dima B."/>
            <person name="Sanchez-Garcia M."/>
            <person name="Sanchez-Ramirez S."/>
            <person name="Szollosi G.J."/>
            <person name="Szarkandi J.G."/>
            <person name="Papp V."/>
            <person name="Albert L."/>
            <person name="Andreopoulos W."/>
            <person name="Angelini C."/>
            <person name="Antonin V."/>
            <person name="Barry K.W."/>
            <person name="Bougher N.L."/>
            <person name="Buchanan P."/>
            <person name="Buyck B."/>
            <person name="Bense V."/>
            <person name="Catcheside P."/>
            <person name="Chovatia M."/>
            <person name="Cooper J."/>
            <person name="Damon W."/>
            <person name="Desjardin D."/>
            <person name="Finy P."/>
            <person name="Geml J."/>
            <person name="Haridas S."/>
            <person name="Hughes K."/>
            <person name="Justo A."/>
            <person name="Karasinski D."/>
            <person name="Kautmanova I."/>
            <person name="Kiss B."/>
            <person name="Kocsube S."/>
            <person name="Kotiranta H."/>
            <person name="LaButti K.M."/>
            <person name="Lechner B.E."/>
            <person name="Liimatainen K."/>
            <person name="Lipzen A."/>
            <person name="Lukacs Z."/>
            <person name="Mihaltcheva S."/>
            <person name="Morgado L.N."/>
            <person name="Niskanen T."/>
            <person name="Noordeloos M.E."/>
            <person name="Ohm R.A."/>
            <person name="Ortiz-Santana B."/>
            <person name="Ovrebo C."/>
            <person name="Racz N."/>
            <person name="Riley R."/>
            <person name="Savchenko A."/>
            <person name="Shiryaev A."/>
            <person name="Soop K."/>
            <person name="Spirin V."/>
            <person name="Szebenyi C."/>
            <person name="Tomsovsky M."/>
            <person name="Tulloss R.E."/>
            <person name="Uehling J."/>
            <person name="Grigoriev I.V."/>
            <person name="Vagvolgyi C."/>
            <person name="Papp T."/>
            <person name="Martin F.M."/>
            <person name="Miettinen O."/>
            <person name="Hibbett D.S."/>
            <person name="Nagy L.G."/>
        </authorList>
    </citation>
    <scope>NUCLEOTIDE SEQUENCE [LARGE SCALE GENOMIC DNA]</scope>
    <source>
        <strain evidence="4 5">CBS 962.96</strain>
    </source>
</reference>
<evidence type="ECO:0000259" key="3">
    <source>
        <dbReference type="PROSITE" id="PS51504"/>
    </source>
</evidence>
<dbReference type="GO" id="GO:0003677">
    <property type="term" value="F:DNA binding"/>
    <property type="evidence" value="ECO:0007669"/>
    <property type="project" value="InterPro"/>
</dbReference>
<keyword evidence="5" id="KW-1185">Reference proteome</keyword>
<dbReference type="OrthoDB" id="1110759at2759"/>
<sequence>MSTSNSPAKPASKVADKPASKSADTKAASTSRPPVEKKKRTAAAKPKSATKATATKPKGKTVTSKAESGRPSWKDIIKECIALNREDARTGVSRSTIKKYAEETYKIEVTGINLSQLNRAIISGSETGLFVLPKGPSGKVKLAPKTKKTETNEVR</sequence>
<feature type="domain" description="H15" evidence="3">
    <location>
        <begin position="69"/>
        <end position="144"/>
    </location>
</feature>
<protein>
    <recommendedName>
        <fullName evidence="1">Histone H1</fullName>
    </recommendedName>
</protein>
<accession>A0A4S8MAM6</accession>
<dbReference type="Gene3D" id="1.10.10.10">
    <property type="entry name" value="Winged helix-like DNA-binding domain superfamily/Winged helix DNA-binding domain"/>
    <property type="match status" value="1"/>
</dbReference>
<evidence type="ECO:0000256" key="1">
    <source>
        <dbReference type="ARBA" id="ARBA00020833"/>
    </source>
</evidence>
<dbReference type="InterPro" id="IPR036390">
    <property type="entry name" value="WH_DNA-bd_sf"/>
</dbReference>
<feature type="region of interest" description="Disordered" evidence="2">
    <location>
        <begin position="1"/>
        <end position="69"/>
    </location>
</feature>
<dbReference type="GO" id="GO:0000786">
    <property type="term" value="C:nucleosome"/>
    <property type="evidence" value="ECO:0007669"/>
    <property type="project" value="InterPro"/>
</dbReference>
<dbReference type="SUPFAM" id="SSF46785">
    <property type="entry name" value="Winged helix' DNA-binding domain"/>
    <property type="match status" value="1"/>
</dbReference>
<name>A0A4S8MAM6_DENBC</name>
<dbReference type="PROSITE" id="PS51504">
    <property type="entry name" value="H15"/>
    <property type="match status" value="1"/>
</dbReference>
<dbReference type="InterPro" id="IPR036388">
    <property type="entry name" value="WH-like_DNA-bd_sf"/>
</dbReference>
<dbReference type="SMART" id="SM00526">
    <property type="entry name" value="H15"/>
    <property type="match status" value="1"/>
</dbReference>
<evidence type="ECO:0000256" key="2">
    <source>
        <dbReference type="SAM" id="MobiDB-lite"/>
    </source>
</evidence>
<feature type="compositionally biased region" description="Low complexity" evidence="2">
    <location>
        <begin position="20"/>
        <end position="31"/>
    </location>
</feature>
<proteinExistence type="predicted"/>
<evidence type="ECO:0000313" key="5">
    <source>
        <dbReference type="Proteomes" id="UP000297245"/>
    </source>
</evidence>
<dbReference type="Proteomes" id="UP000297245">
    <property type="component" value="Unassembled WGS sequence"/>
</dbReference>